<dbReference type="PANTHER" id="PTHR43398:SF1">
    <property type="entry name" value="DOLICHOL-PHOSPHATE MANNOSYLTRANSFERASE SUBUNIT 1"/>
    <property type="match status" value="1"/>
</dbReference>
<evidence type="ECO:0000256" key="1">
    <source>
        <dbReference type="ARBA" id="ARBA00004141"/>
    </source>
</evidence>
<evidence type="ECO:0000256" key="8">
    <source>
        <dbReference type="SAM" id="Phobius"/>
    </source>
</evidence>
<reference evidence="12" key="1">
    <citation type="submission" date="2016-10" db="EMBL/GenBank/DDBJ databases">
        <authorList>
            <person name="Varghese N."/>
            <person name="Submissions S."/>
        </authorList>
    </citation>
    <scope>NUCLEOTIDE SEQUENCE [LARGE SCALE GENOMIC DNA]</scope>
    <source>
        <strain evidence="12">DSM 217</strain>
    </source>
</reference>
<dbReference type="PANTHER" id="PTHR43398">
    <property type="entry name" value="DOLICHOL-PHOSPHATE MANNOSYLTRANSFERASE SUBUNIT 1"/>
    <property type="match status" value="1"/>
</dbReference>
<dbReference type="GO" id="GO:0016020">
    <property type="term" value="C:membrane"/>
    <property type="evidence" value="ECO:0007669"/>
    <property type="project" value="UniProtKB-SubCell"/>
</dbReference>
<protein>
    <submittedName>
        <fullName evidence="11">Dolichol-phosphate mannosyltransferase</fullName>
    </submittedName>
</protein>
<evidence type="ECO:0000256" key="7">
    <source>
        <dbReference type="ARBA" id="ARBA00023136"/>
    </source>
</evidence>
<evidence type="ECO:0000256" key="3">
    <source>
        <dbReference type="ARBA" id="ARBA00022676"/>
    </source>
</evidence>
<sequence length="381" mass="42354">MTNWISDQPMPRHHCRPPELAVIVPTYQEADMVDEVVRRVDAVLQEIDWELIFVDDDSPDGTSDRVRAIARQDPRVRLVQRIGRRGLSSACIEGMMSTAAPFLAVMDGDLQHDETLLPKMLEVIKAENLDIVVGSRYVSGGGMGDWNARRQSMSRFATRIGQYLIHADLQDPMSGFFLVRASVVQGCVRRLSGVGFKILLDIFAEAEQPLRFRELPFTFRPREAGSSKLDNAVLWEYLLMLTQKLIGPVIPVRFIAFSAIGGLGVFVHMAVLWPMLTLLGSGAFLIGQSAATLVAMTSNFFLNNILTYRDMRLRGRQLLWGWFSFVAACSVGALANVGIANYLFQGGHSGWFLSALAGILVGAVWNYAVTAVYTWKRPRAA</sequence>
<feature type="transmembrane region" description="Helical" evidence="8">
    <location>
        <begin position="282"/>
        <end position="306"/>
    </location>
</feature>
<gene>
    <name evidence="11" type="ORF">SAMN05421783_101517</name>
</gene>
<dbReference type="Proteomes" id="UP000198816">
    <property type="component" value="Unassembled WGS sequence"/>
</dbReference>
<dbReference type="Pfam" id="PF04138">
    <property type="entry name" value="GtrA_DPMS_TM"/>
    <property type="match status" value="1"/>
</dbReference>
<feature type="transmembrane region" description="Helical" evidence="8">
    <location>
        <begin position="350"/>
        <end position="375"/>
    </location>
</feature>
<feature type="domain" description="GtrA/DPMS transmembrane" evidence="10">
    <location>
        <begin position="257"/>
        <end position="375"/>
    </location>
</feature>
<dbReference type="InterPro" id="IPR007267">
    <property type="entry name" value="GtrA_DPMS_TM"/>
</dbReference>
<dbReference type="CDD" id="cd06442">
    <property type="entry name" value="DPM1_like"/>
    <property type="match status" value="1"/>
</dbReference>
<keyword evidence="3 11" id="KW-0328">Glycosyltransferase</keyword>
<evidence type="ECO:0000256" key="6">
    <source>
        <dbReference type="ARBA" id="ARBA00022989"/>
    </source>
</evidence>
<name>A0A1H2R4M3_THIRO</name>
<dbReference type="OrthoDB" id="9811884at2"/>
<evidence type="ECO:0000259" key="10">
    <source>
        <dbReference type="Pfam" id="PF04138"/>
    </source>
</evidence>
<dbReference type="STRING" id="1058.SAMN05421783_101517"/>
<keyword evidence="6 8" id="KW-1133">Transmembrane helix</keyword>
<evidence type="ECO:0000313" key="12">
    <source>
        <dbReference type="Proteomes" id="UP000198816"/>
    </source>
</evidence>
<dbReference type="SUPFAM" id="SSF53448">
    <property type="entry name" value="Nucleotide-diphospho-sugar transferases"/>
    <property type="match status" value="1"/>
</dbReference>
<dbReference type="Pfam" id="PF00535">
    <property type="entry name" value="Glycos_transf_2"/>
    <property type="match status" value="1"/>
</dbReference>
<evidence type="ECO:0000313" key="11">
    <source>
        <dbReference type="EMBL" id="SDW13649.1"/>
    </source>
</evidence>
<evidence type="ECO:0000259" key="9">
    <source>
        <dbReference type="Pfam" id="PF00535"/>
    </source>
</evidence>
<evidence type="ECO:0000256" key="2">
    <source>
        <dbReference type="ARBA" id="ARBA00006739"/>
    </source>
</evidence>
<organism evidence="11 12">
    <name type="scientific">Thiocapsa roseopersicina</name>
    <dbReference type="NCBI Taxonomy" id="1058"/>
    <lineage>
        <taxon>Bacteria</taxon>
        <taxon>Pseudomonadati</taxon>
        <taxon>Pseudomonadota</taxon>
        <taxon>Gammaproteobacteria</taxon>
        <taxon>Chromatiales</taxon>
        <taxon>Chromatiaceae</taxon>
        <taxon>Thiocapsa</taxon>
    </lineage>
</organism>
<keyword evidence="5 8" id="KW-0812">Transmembrane</keyword>
<dbReference type="GO" id="GO:0009247">
    <property type="term" value="P:glycolipid biosynthetic process"/>
    <property type="evidence" value="ECO:0007669"/>
    <property type="project" value="TreeGrafter"/>
</dbReference>
<dbReference type="RefSeq" id="WP_093027798.1">
    <property type="nucleotide sequence ID" value="NZ_FNNZ01000001.1"/>
</dbReference>
<comment type="similarity">
    <text evidence="2">Belongs to the glycosyltransferase 2 family.</text>
</comment>
<dbReference type="Gene3D" id="3.90.550.10">
    <property type="entry name" value="Spore Coat Polysaccharide Biosynthesis Protein SpsA, Chain A"/>
    <property type="match status" value="1"/>
</dbReference>
<feature type="transmembrane region" description="Helical" evidence="8">
    <location>
        <begin position="254"/>
        <end position="276"/>
    </location>
</feature>
<evidence type="ECO:0000256" key="4">
    <source>
        <dbReference type="ARBA" id="ARBA00022679"/>
    </source>
</evidence>
<dbReference type="InterPro" id="IPR001173">
    <property type="entry name" value="Glyco_trans_2-like"/>
</dbReference>
<proteinExistence type="inferred from homology"/>
<evidence type="ECO:0000256" key="5">
    <source>
        <dbReference type="ARBA" id="ARBA00022692"/>
    </source>
</evidence>
<keyword evidence="4 11" id="KW-0808">Transferase</keyword>
<dbReference type="InterPro" id="IPR039528">
    <property type="entry name" value="DPM1-like"/>
</dbReference>
<accession>A0A1H2R4M3</accession>
<feature type="domain" description="Glycosyltransferase 2-like" evidence="9">
    <location>
        <begin position="22"/>
        <end position="184"/>
    </location>
</feature>
<keyword evidence="12" id="KW-1185">Reference proteome</keyword>
<feature type="transmembrane region" description="Helical" evidence="8">
    <location>
        <begin position="318"/>
        <end position="344"/>
    </location>
</feature>
<dbReference type="GO" id="GO:0000271">
    <property type="term" value="P:polysaccharide biosynthetic process"/>
    <property type="evidence" value="ECO:0007669"/>
    <property type="project" value="InterPro"/>
</dbReference>
<dbReference type="GO" id="GO:0004582">
    <property type="term" value="F:dolichyl-phosphate beta-D-mannosyltransferase activity"/>
    <property type="evidence" value="ECO:0007669"/>
    <property type="project" value="InterPro"/>
</dbReference>
<dbReference type="AlphaFoldDB" id="A0A1H2R4M3"/>
<dbReference type="InterPro" id="IPR029044">
    <property type="entry name" value="Nucleotide-diphossugar_trans"/>
</dbReference>
<comment type="subcellular location">
    <subcellularLocation>
        <location evidence="1">Membrane</location>
        <topology evidence="1">Multi-pass membrane protein</topology>
    </subcellularLocation>
</comment>
<keyword evidence="7 8" id="KW-0472">Membrane</keyword>
<dbReference type="EMBL" id="FNNZ01000001">
    <property type="protein sequence ID" value="SDW13649.1"/>
    <property type="molecule type" value="Genomic_DNA"/>
</dbReference>